<dbReference type="GO" id="GO:0016788">
    <property type="term" value="F:hydrolase activity, acting on ester bonds"/>
    <property type="evidence" value="ECO:0007669"/>
    <property type="project" value="InterPro"/>
</dbReference>
<dbReference type="AlphaFoldDB" id="A0A545TZL3"/>
<dbReference type="Proteomes" id="UP000319732">
    <property type="component" value="Unassembled WGS sequence"/>
</dbReference>
<protein>
    <submittedName>
        <fullName evidence="2">Type I toxin-antitoxin system SymE family toxin</fullName>
    </submittedName>
</protein>
<dbReference type="GO" id="GO:0003723">
    <property type="term" value="F:RNA binding"/>
    <property type="evidence" value="ECO:0007669"/>
    <property type="project" value="InterPro"/>
</dbReference>
<proteinExistence type="predicted"/>
<sequence length="73" mass="8558">MTTPTRQQRHVKVHRLLYSRTVKDKHHRHFDQRVDEPVPWIRLQGKWLAKAGFAIDTPVTVKVSEGCLILTTE</sequence>
<evidence type="ECO:0000313" key="2">
    <source>
        <dbReference type="EMBL" id="TQV82649.1"/>
    </source>
</evidence>
<dbReference type="InterPro" id="IPR014944">
    <property type="entry name" value="Toxin_SymE-like"/>
</dbReference>
<accession>A0A545TZL3</accession>
<comment type="caution">
    <text evidence="2">The sequence shown here is derived from an EMBL/GenBank/DDBJ whole genome shotgun (WGS) entry which is preliminary data.</text>
</comment>
<reference evidence="2 3" key="1">
    <citation type="submission" date="2019-06" db="EMBL/GenBank/DDBJ databases">
        <title>Whole genome sequence for Cellvibrionaceae sp. R142.</title>
        <authorList>
            <person name="Wang G."/>
        </authorList>
    </citation>
    <scope>NUCLEOTIDE SEQUENCE [LARGE SCALE GENOMIC DNA]</scope>
    <source>
        <strain evidence="2 3">R142</strain>
    </source>
</reference>
<organism evidence="2 3">
    <name type="scientific">Exilibacterium tricleocarpae</name>
    <dbReference type="NCBI Taxonomy" id="2591008"/>
    <lineage>
        <taxon>Bacteria</taxon>
        <taxon>Pseudomonadati</taxon>
        <taxon>Pseudomonadota</taxon>
        <taxon>Gammaproteobacteria</taxon>
        <taxon>Cellvibrionales</taxon>
        <taxon>Cellvibrionaceae</taxon>
        <taxon>Exilibacterium</taxon>
    </lineage>
</organism>
<dbReference type="GO" id="GO:0005737">
    <property type="term" value="C:cytoplasm"/>
    <property type="evidence" value="ECO:0007669"/>
    <property type="project" value="InterPro"/>
</dbReference>
<keyword evidence="3" id="KW-1185">Reference proteome</keyword>
<dbReference type="GO" id="GO:0016070">
    <property type="term" value="P:RNA metabolic process"/>
    <property type="evidence" value="ECO:0007669"/>
    <property type="project" value="InterPro"/>
</dbReference>
<dbReference type="EMBL" id="VHSG01000007">
    <property type="protein sequence ID" value="TQV82649.1"/>
    <property type="molecule type" value="Genomic_DNA"/>
</dbReference>
<dbReference type="Pfam" id="PF08845">
    <property type="entry name" value="SymE_toxin"/>
    <property type="match status" value="1"/>
</dbReference>
<dbReference type="RefSeq" id="WP_142903665.1">
    <property type="nucleotide sequence ID" value="NZ_ML660090.1"/>
</dbReference>
<evidence type="ECO:0000259" key="1">
    <source>
        <dbReference type="Pfam" id="PF08845"/>
    </source>
</evidence>
<name>A0A545TZL3_9GAMM</name>
<feature type="domain" description="Toxin SymE-like" evidence="1">
    <location>
        <begin position="32"/>
        <end position="72"/>
    </location>
</feature>
<evidence type="ECO:0000313" key="3">
    <source>
        <dbReference type="Proteomes" id="UP000319732"/>
    </source>
</evidence>
<dbReference type="OrthoDB" id="6080577at2"/>
<gene>
    <name evidence="2" type="ORF">FKG94_07940</name>
</gene>